<evidence type="ECO:0000256" key="2">
    <source>
        <dbReference type="ARBA" id="ARBA00022801"/>
    </source>
</evidence>
<dbReference type="GO" id="GO:0004198">
    <property type="term" value="F:calcium-dependent cysteine-type endopeptidase activity"/>
    <property type="evidence" value="ECO:0007669"/>
    <property type="project" value="InterPro"/>
</dbReference>
<dbReference type="Gene3D" id="2.60.120.380">
    <property type="match status" value="1"/>
</dbReference>
<evidence type="ECO:0000256" key="5">
    <source>
        <dbReference type="SAM" id="MobiDB-lite"/>
    </source>
</evidence>
<feature type="compositionally biased region" description="Pro residues" evidence="5">
    <location>
        <begin position="444"/>
        <end position="458"/>
    </location>
</feature>
<gene>
    <name evidence="7" type="ORF">BSAL_72325</name>
</gene>
<sequence>MLESATSLERSGSLKEAHKCYVDAVNILKSIWSLEGTGMSGEARERFILYLRQVDAKAAQLKQRLPPEVAPASIAVLRPANSLLDTAGALSSTSPPPAAAVKVSTTTSPTTATPPVPTQAPKVGGTPKHQDPVKAPPSKNDDLLPSLPDFPRNLPPPAKVTVAKAPPAKAATPTTEKPDPAPVSTVPPPAPPSSVAPVSAASSFAPRTSNVVMHAIELSIKLSKERKYKQAIDVLQHAYDAGRGEGNNPANFSKIQEMVVELRKRYYEVFKPRFFQDNAVTKDEMEILRKSGQTTTILLPIWDDVSEGYAAENVYLPCKGENWEDAFAPFISLKQKSSGCVLARYPKIVSAPETLKVYYEADPMNIKQTVVGDCSLVSSLIICTNFQKRFPQYNLISGVVFPQDENGAPMVSPKGKYCVKMLVNGITRMVVVDDRIPVSKTMKTPPPPSPTSPTPPTTLPSTPTTAAAGGGSGEVTAAQAAAACRFLFQPLCTYSRNPAEMWVSIIEKAFVKVCGGSYDFPGSNSSVDMFKLSGWLPDGYYFDGEGVDLELQWKRLSVSHGRGAVLTTISTPQNLTKDVEEKLKLVPGHAYAVIGVLEEDGRRLLKIKNPWARQSWEGLYSFRDTNWPPELKEKLGFHEIEANQGVFWMSWADVCRYFKRCNLSWNPYLLFQPIADNTPKKPRRLAAHGVLTWTDCFAECPQYHVMARQLSKPTRLHVVLARHVLNLVKEYEQRSDAVDDDSPLITVHVFDVTNSPTVAQLSAGRQGTYLPNCEGNSCMARLISNGGELLGGDDVCRIHQGVYKNIEAQTISFTCPAGDRDLVLVVAQHQGKKESKFPFSLFLHTEISAIGGGNSPSLTMHLIPAFKPCGEDNKSGNSLRSVTQGAWKAGQSCGGKSDAQTFVFNPQYELTLTAPSHLTIRLNAGENKEAINVQVVRRRQGTSSGGRATSSPEVPWAHRVDCIHPRNCEGDQRASGATAPRY</sequence>
<dbReference type="PROSITE" id="PS50203">
    <property type="entry name" value="CALPAIN_CAT"/>
    <property type="match status" value="1"/>
</dbReference>
<keyword evidence="3 4" id="KW-0788">Thiol protease</keyword>
<dbReference type="GO" id="GO:0006508">
    <property type="term" value="P:proteolysis"/>
    <property type="evidence" value="ECO:0007669"/>
    <property type="project" value="UniProtKB-KW"/>
</dbReference>
<evidence type="ECO:0000313" key="7">
    <source>
        <dbReference type="EMBL" id="CUG06322.1"/>
    </source>
</evidence>
<dbReference type="InterPro" id="IPR001300">
    <property type="entry name" value="Peptidase_C2_calpain_cat"/>
</dbReference>
<feature type="active site" evidence="4">
    <location>
        <position position="589"/>
    </location>
</feature>
<feature type="region of interest" description="Disordered" evidence="5">
    <location>
        <begin position="437"/>
        <end position="472"/>
    </location>
</feature>
<dbReference type="Pfam" id="PF00648">
    <property type="entry name" value="Peptidase_C2"/>
    <property type="match status" value="2"/>
</dbReference>
<dbReference type="InterPro" id="IPR051297">
    <property type="entry name" value="PalB/RIM13"/>
</dbReference>
<dbReference type="PANTHER" id="PTHR46143">
    <property type="entry name" value="CALPAIN-7"/>
    <property type="match status" value="1"/>
</dbReference>
<dbReference type="OrthoDB" id="167576at2759"/>
<evidence type="ECO:0000256" key="1">
    <source>
        <dbReference type="ARBA" id="ARBA00022670"/>
    </source>
</evidence>
<evidence type="ECO:0000313" key="8">
    <source>
        <dbReference type="Proteomes" id="UP000051952"/>
    </source>
</evidence>
<keyword evidence="2 4" id="KW-0378">Hydrolase</keyword>
<dbReference type="AlphaFoldDB" id="A0A0S4IXC5"/>
<evidence type="ECO:0000259" key="6">
    <source>
        <dbReference type="PROSITE" id="PS50203"/>
    </source>
</evidence>
<proteinExistence type="predicted"/>
<dbReference type="SUPFAM" id="SSF54001">
    <property type="entry name" value="Cysteine proteinases"/>
    <property type="match status" value="1"/>
</dbReference>
<dbReference type="InterPro" id="IPR036213">
    <property type="entry name" value="Calpain_III_sf"/>
</dbReference>
<dbReference type="EMBL" id="CYKH01000579">
    <property type="protein sequence ID" value="CUG06322.1"/>
    <property type="molecule type" value="Genomic_DNA"/>
</dbReference>
<dbReference type="Pfam" id="PF01067">
    <property type="entry name" value="Calpain_III"/>
    <property type="match status" value="1"/>
</dbReference>
<keyword evidence="8" id="KW-1185">Reference proteome</keyword>
<feature type="active site" evidence="4">
    <location>
        <position position="609"/>
    </location>
</feature>
<dbReference type="Gene3D" id="3.90.70.10">
    <property type="entry name" value="Cysteine proteinases"/>
    <property type="match status" value="1"/>
</dbReference>
<dbReference type="InterPro" id="IPR038765">
    <property type="entry name" value="Papain-like_cys_pep_sf"/>
</dbReference>
<feature type="compositionally biased region" description="Low complexity" evidence="5">
    <location>
        <begin position="159"/>
        <end position="175"/>
    </location>
</feature>
<name>A0A0S4IXC5_BODSA</name>
<reference evidence="8" key="1">
    <citation type="submission" date="2015-09" db="EMBL/GenBank/DDBJ databases">
        <authorList>
            <consortium name="Pathogen Informatics"/>
        </authorList>
    </citation>
    <scope>NUCLEOTIDE SEQUENCE [LARGE SCALE GENOMIC DNA]</scope>
    <source>
        <strain evidence="8">Lake Konstanz</strain>
    </source>
</reference>
<evidence type="ECO:0000256" key="3">
    <source>
        <dbReference type="ARBA" id="ARBA00022807"/>
    </source>
</evidence>
<evidence type="ECO:0000256" key="4">
    <source>
        <dbReference type="PROSITE-ProRule" id="PRU00239"/>
    </source>
</evidence>
<dbReference type="InterPro" id="IPR022682">
    <property type="entry name" value="Calpain_domain_III"/>
</dbReference>
<feature type="active site" evidence="4">
    <location>
        <position position="374"/>
    </location>
</feature>
<accession>A0A0S4IXC5</accession>
<dbReference type="SUPFAM" id="SSF49758">
    <property type="entry name" value="Calpain large subunit, middle domain (domain III)"/>
    <property type="match status" value="1"/>
</dbReference>
<dbReference type="PANTHER" id="PTHR46143:SF1">
    <property type="entry name" value="CALPAIN-7"/>
    <property type="match status" value="1"/>
</dbReference>
<protein>
    <submittedName>
        <fullName evidence="7">Calpain-like cysteine peptidase, putative</fullName>
    </submittedName>
</protein>
<dbReference type="Proteomes" id="UP000051952">
    <property type="component" value="Unassembled WGS sequence"/>
</dbReference>
<feature type="compositionally biased region" description="Low complexity" evidence="5">
    <location>
        <begin position="99"/>
        <end position="111"/>
    </location>
</feature>
<feature type="compositionally biased region" description="Pro residues" evidence="5">
    <location>
        <begin position="185"/>
        <end position="194"/>
    </location>
</feature>
<organism evidence="7 8">
    <name type="scientific">Bodo saltans</name>
    <name type="common">Flagellated protozoan</name>
    <dbReference type="NCBI Taxonomy" id="75058"/>
    <lineage>
        <taxon>Eukaryota</taxon>
        <taxon>Discoba</taxon>
        <taxon>Euglenozoa</taxon>
        <taxon>Kinetoplastea</taxon>
        <taxon>Metakinetoplastina</taxon>
        <taxon>Eubodonida</taxon>
        <taxon>Bodonidae</taxon>
        <taxon>Bodo</taxon>
    </lineage>
</organism>
<dbReference type="SMART" id="SM00230">
    <property type="entry name" value="CysPc"/>
    <property type="match status" value="1"/>
</dbReference>
<feature type="region of interest" description="Disordered" evidence="5">
    <location>
        <begin position="87"/>
        <end position="196"/>
    </location>
</feature>
<dbReference type="VEuPathDB" id="TriTrypDB:BSAL_72325"/>
<keyword evidence="1 4" id="KW-0645">Protease</keyword>
<feature type="domain" description="Calpain catalytic" evidence="6">
    <location>
        <begin position="344"/>
        <end position="667"/>
    </location>
</feature>